<accession>A0A316TMU1</accession>
<dbReference type="Pfam" id="PF17170">
    <property type="entry name" value="DUF5128"/>
    <property type="match status" value="1"/>
</dbReference>
<proteinExistence type="predicted"/>
<protein>
    <recommendedName>
        <fullName evidence="3">6-bladed beta-propeller protein</fullName>
    </recommendedName>
</protein>
<dbReference type="RefSeq" id="WP_109648174.1">
    <property type="nucleotide sequence ID" value="NZ_QGGB01000012.1"/>
</dbReference>
<dbReference type="InterPro" id="IPR011042">
    <property type="entry name" value="6-blade_b-propeller_TolB-like"/>
</dbReference>
<evidence type="ECO:0000313" key="2">
    <source>
        <dbReference type="Proteomes" id="UP000245533"/>
    </source>
</evidence>
<dbReference type="EMBL" id="QGGB01000012">
    <property type="protein sequence ID" value="PWN05098.1"/>
    <property type="molecule type" value="Genomic_DNA"/>
</dbReference>
<keyword evidence="2" id="KW-1185">Reference proteome</keyword>
<sequence length="412" mass="47525">MNKFYRNATETRKTTKLELLFCASVAVTLFLLIQSCSAPNVELPEEIASLENLAVFPADTEPVREIELIPETVYGDTENVLLSDWLMVHVDPRGRVFIGDSRQTAIHLFNPDGSYNRQIGREGDGPGEYRAVGVMQSDENYFYHYDRRNRRITRYDPDTFEVVGDFSVSVPSDEEAAFPQSFSSFSLVPDNNLILAHLSMGFRAGRPNADPSERRIRGRMMNAVTGEFAGDEVYNFPASEALVHHGDGSMSVMSVPYKRSSVVQVHEDGIIHGWNEHFLFKYYDLNGEYRRAVYYDYENPPLNRNEILEDYRDRTEPWKSMVENDDMPETWPSWTTFMPDDEGRLWVQRRTDDPDATQYHVLSNTGELLAVFPWNPDHRIQEIRDGTLWVLEVNEDGLREVVRYGFDLSRES</sequence>
<name>A0A316TMU1_9BACT</name>
<evidence type="ECO:0008006" key="3">
    <source>
        <dbReference type="Google" id="ProtNLM"/>
    </source>
</evidence>
<dbReference type="OrthoDB" id="820475at2"/>
<dbReference type="Gene3D" id="2.120.10.30">
    <property type="entry name" value="TolB, C-terminal domain"/>
    <property type="match status" value="1"/>
</dbReference>
<reference evidence="1 2" key="1">
    <citation type="submission" date="2018-05" db="EMBL/GenBank/DDBJ databases">
        <title>Rhodohalobacter halophilus gen. nov., sp. nov., a moderately halophilic member of the family Balneolaceae.</title>
        <authorList>
            <person name="Liu Z.-W."/>
        </authorList>
    </citation>
    <scope>NUCLEOTIDE SEQUENCE [LARGE SCALE GENOMIC DNA]</scope>
    <source>
        <strain evidence="1 2">8A47</strain>
    </source>
</reference>
<evidence type="ECO:0000313" key="1">
    <source>
        <dbReference type="EMBL" id="PWN05098.1"/>
    </source>
</evidence>
<dbReference type="AlphaFoldDB" id="A0A316TMU1"/>
<comment type="caution">
    <text evidence="1">The sequence shown here is derived from an EMBL/GenBank/DDBJ whole genome shotgun (WGS) entry which is preliminary data.</text>
</comment>
<dbReference type="SUPFAM" id="SSF63829">
    <property type="entry name" value="Calcium-dependent phosphotriesterase"/>
    <property type="match status" value="1"/>
</dbReference>
<organism evidence="1 2">
    <name type="scientific">Rhodohalobacter mucosus</name>
    <dbReference type="NCBI Taxonomy" id="2079485"/>
    <lineage>
        <taxon>Bacteria</taxon>
        <taxon>Pseudomonadati</taxon>
        <taxon>Balneolota</taxon>
        <taxon>Balneolia</taxon>
        <taxon>Balneolales</taxon>
        <taxon>Balneolaceae</taxon>
        <taxon>Rhodohalobacter</taxon>
    </lineage>
</organism>
<gene>
    <name evidence="1" type="ORF">DDZ15_16215</name>
</gene>
<dbReference type="Proteomes" id="UP000245533">
    <property type="component" value="Unassembled WGS sequence"/>
</dbReference>